<dbReference type="PANTHER" id="PTHR23193">
    <property type="entry name" value="NUCLEAR PORE COMPLEX PROTEIN NUP"/>
    <property type="match status" value="1"/>
</dbReference>
<evidence type="ECO:0000256" key="6">
    <source>
        <dbReference type="ARBA" id="ARBA00022737"/>
    </source>
</evidence>
<evidence type="ECO:0000313" key="24">
    <source>
        <dbReference type="RefSeq" id="XP_030067226.1"/>
    </source>
</evidence>
<dbReference type="GO" id="GO:0051028">
    <property type="term" value="P:mRNA transport"/>
    <property type="evidence" value="ECO:0007669"/>
    <property type="project" value="UniProtKB-KW"/>
</dbReference>
<feature type="region of interest" description="Disordered" evidence="21">
    <location>
        <begin position="1335"/>
        <end position="1418"/>
    </location>
</feature>
<evidence type="ECO:0000256" key="17">
    <source>
        <dbReference type="ARBA" id="ARBA00068609"/>
    </source>
</evidence>
<feature type="compositionally biased region" description="Low complexity" evidence="21">
    <location>
        <begin position="1409"/>
        <end position="1418"/>
    </location>
</feature>
<feature type="region of interest" description="Disordered" evidence="21">
    <location>
        <begin position="314"/>
        <end position="334"/>
    </location>
</feature>
<keyword evidence="14" id="KW-0472">Membrane</keyword>
<dbReference type="InterPro" id="IPR036443">
    <property type="entry name" value="Znf_RanBP2_sf"/>
</dbReference>
<dbReference type="KEGG" id="muo:115475557"/>
<feature type="compositionally biased region" description="Polar residues" evidence="21">
    <location>
        <begin position="1480"/>
        <end position="1494"/>
    </location>
</feature>
<dbReference type="CTD" id="9972"/>
<feature type="domain" description="RanBP2-type" evidence="22">
    <location>
        <begin position="715"/>
        <end position="744"/>
    </location>
</feature>
<dbReference type="SMART" id="SM00547">
    <property type="entry name" value="ZnF_RBZ"/>
    <property type="match status" value="4"/>
</dbReference>
<dbReference type="RefSeq" id="XP_030067226.1">
    <property type="nucleotide sequence ID" value="XM_030211366.1"/>
</dbReference>
<feature type="compositionally biased region" description="Polar residues" evidence="21">
    <location>
        <begin position="172"/>
        <end position="181"/>
    </location>
</feature>
<evidence type="ECO:0000256" key="3">
    <source>
        <dbReference type="ARBA" id="ARBA00004567"/>
    </source>
</evidence>
<dbReference type="GO" id="GO:0003677">
    <property type="term" value="F:DNA binding"/>
    <property type="evidence" value="ECO:0007669"/>
    <property type="project" value="UniProtKB-KW"/>
</dbReference>
<dbReference type="InterPro" id="IPR013913">
    <property type="entry name" value="Nup153_N"/>
</dbReference>
<dbReference type="FunFam" id="4.10.1060.10:FF:000001">
    <property type="entry name" value="Nuclear pore complex protein Nup153"/>
    <property type="match status" value="4"/>
</dbReference>
<keyword evidence="9" id="KW-0862">Zinc</keyword>
<dbReference type="GO" id="GO:0005643">
    <property type="term" value="C:nuclear pore"/>
    <property type="evidence" value="ECO:0007669"/>
    <property type="project" value="UniProtKB-SubCell"/>
</dbReference>
<evidence type="ECO:0000256" key="10">
    <source>
        <dbReference type="ARBA" id="ARBA00022927"/>
    </source>
</evidence>
<feature type="domain" description="RanBP2-type" evidence="22">
    <location>
        <begin position="649"/>
        <end position="678"/>
    </location>
</feature>
<evidence type="ECO:0000256" key="9">
    <source>
        <dbReference type="ARBA" id="ARBA00022833"/>
    </source>
</evidence>
<evidence type="ECO:0000256" key="18">
    <source>
        <dbReference type="ARBA" id="ARBA00078197"/>
    </source>
</evidence>
<dbReference type="GO" id="GO:0031965">
    <property type="term" value="C:nuclear membrane"/>
    <property type="evidence" value="ECO:0007669"/>
    <property type="project" value="UniProtKB-SubCell"/>
</dbReference>
<evidence type="ECO:0000256" key="12">
    <source>
        <dbReference type="ARBA" id="ARBA00023125"/>
    </source>
</evidence>
<feature type="region of interest" description="Disordered" evidence="21">
    <location>
        <begin position="548"/>
        <end position="583"/>
    </location>
</feature>
<keyword evidence="5" id="KW-0479">Metal-binding</keyword>
<dbReference type="GO" id="GO:0006606">
    <property type="term" value="P:protein import into nucleus"/>
    <property type="evidence" value="ECO:0007669"/>
    <property type="project" value="TreeGrafter"/>
</dbReference>
<keyword evidence="12" id="KW-0238">DNA-binding</keyword>
<keyword evidence="6" id="KW-0677">Repeat</keyword>
<organism evidence="23 24">
    <name type="scientific">Microcaecilia unicolor</name>
    <dbReference type="NCBI Taxonomy" id="1415580"/>
    <lineage>
        <taxon>Eukaryota</taxon>
        <taxon>Metazoa</taxon>
        <taxon>Chordata</taxon>
        <taxon>Craniata</taxon>
        <taxon>Vertebrata</taxon>
        <taxon>Euteleostomi</taxon>
        <taxon>Amphibia</taxon>
        <taxon>Gymnophiona</taxon>
        <taxon>Siphonopidae</taxon>
        <taxon>Microcaecilia</taxon>
    </lineage>
</organism>
<dbReference type="GO" id="GO:0008139">
    <property type="term" value="F:nuclear localization sequence binding"/>
    <property type="evidence" value="ECO:0007669"/>
    <property type="project" value="TreeGrafter"/>
</dbReference>
<dbReference type="PANTHER" id="PTHR23193:SF23">
    <property type="entry name" value="NUCLEAR PORE COMPLEX PROTEIN NUP153"/>
    <property type="match status" value="1"/>
</dbReference>
<feature type="domain" description="RanBP2-type" evidence="22">
    <location>
        <begin position="861"/>
        <end position="890"/>
    </location>
</feature>
<name>A0A6P7YR65_9AMPH</name>
<evidence type="ECO:0000259" key="22">
    <source>
        <dbReference type="PROSITE" id="PS50199"/>
    </source>
</evidence>
<feature type="region of interest" description="Disordered" evidence="21">
    <location>
        <begin position="1480"/>
        <end position="1505"/>
    </location>
</feature>
<feature type="region of interest" description="Disordered" evidence="21">
    <location>
        <begin position="1020"/>
        <end position="1045"/>
    </location>
</feature>
<keyword evidence="7 20" id="KW-0863">Zinc-finger</keyword>
<dbReference type="PROSITE" id="PS50199">
    <property type="entry name" value="ZF_RANBP2_2"/>
    <property type="match status" value="4"/>
</dbReference>
<dbReference type="OrthoDB" id="79830at2759"/>
<dbReference type="GO" id="GO:0017056">
    <property type="term" value="F:structural constituent of nuclear pore"/>
    <property type="evidence" value="ECO:0007669"/>
    <property type="project" value="TreeGrafter"/>
</dbReference>
<evidence type="ECO:0000256" key="1">
    <source>
        <dbReference type="ARBA" id="ARBA00001947"/>
    </source>
</evidence>
<feature type="compositionally biased region" description="Polar residues" evidence="21">
    <location>
        <begin position="558"/>
        <end position="573"/>
    </location>
</feature>
<dbReference type="InterPro" id="IPR026054">
    <property type="entry name" value="Nucleoporin"/>
</dbReference>
<keyword evidence="4" id="KW-0813">Transport</keyword>
<dbReference type="GO" id="GO:0008270">
    <property type="term" value="F:zinc ion binding"/>
    <property type="evidence" value="ECO:0007669"/>
    <property type="project" value="UniProtKB-KW"/>
</dbReference>
<feature type="region of interest" description="Disordered" evidence="21">
    <location>
        <begin position="1072"/>
        <end position="1121"/>
    </location>
</feature>
<evidence type="ECO:0000256" key="11">
    <source>
        <dbReference type="ARBA" id="ARBA00023010"/>
    </source>
</evidence>
<keyword evidence="15" id="KW-0539">Nucleus</keyword>
<feature type="compositionally biased region" description="Polar residues" evidence="21">
    <location>
        <begin position="1379"/>
        <end position="1408"/>
    </location>
</feature>
<keyword evidence="8" id="KW-0509">mRNA transport</keyword>
<accession>A0A6P7YR65</accession>
<evidence type="ECO:0000256" key="5">
    <source>
        <dbReference type="ARBA" id="ARBA00022723"/>
    </source>
</evidence>
<dbReference type="InParanoid" id="A0A6P7YR65"/>
<dbReference type="GO" id="GO:0006405">
    <property type="term" value="P:RNA export from nucleus"/>
    <property type="evidence" value="ECO:0007669"/>
    <property type="project" value="TreeGrafter"/>
</dbReference>
<dbReference type="Gene3D" id="4.10.1060.10">
    <property type="entry name" value="Zinc finger, RanBP2-type"/>
    <property type="match status" value="4"/>
</dbReference>
<dbReference type="Pfam" id="PF10599">
    <property type="entry name" value="Nup_retrotrp_bd"/>
    <property type="match status" value="1"/>
</dbReference>
<feature type="region of interest" description="Disordered" evidence="21">
    <location>
        <begin position="164"/>
        <end position="186"/>
    </location>
</feature>
<dbReference type="GeneID" id="115475557"/>
<proteinExistence type="inferred from homology"/>
<feature type="domain" description="RanBP2-type" evidence="22">
    <location>
        <begin position="788"/>
        <end position="817"/>
    </location>
</feature>
<feature type="compositionally biased region" description="Basic residues" evidence="21">
    <location>
        <begin position="1495"/>
        <end position="1505"/>
    </location>
</feature>
<protein>
    <recommendedName>
        <fullName evidence="17">Nuclear pore complex protein Nup153</fullName>
    </recommendedName>
    <alternativeName>
        <fullName evidence="19">153 kDa nucleoporin</fullName>
    </alternativeName>
    <alternativeName>
        <fullName evidence="18">Nucleoporin Nup153</fullName>
    </alternativeName>
</protein>
<evidence type="ECO:0000256" key="15">
    <source>
        <dbReference type="ARBA" id="ARBA00023242"/>
    </source>
</evidence>
<feature type="region of interest" description="Disordered" evidence="21">
    <location>
        <begin position="369"/>
        <end position="438"/>
    </location>
</feature>
<evidence type="ECO:0000313" key="23">
    <source>
        <dbReference type="Proteomes" id="UP000515156"/>
    </source>
</evidence>
<keyword evidence="10" id="KW-0653">Protein transport</keyword>
<gene>
    <name evidence="24" type="primary">NUP153</name>
</gene>
<evidence type="ECO:0000256" key="4">
    <source>
        <dbReference type="ARBA" id="ARBA00022448"/>
    </source>
</evidence>
<evidence type="ECO:0000256" key="2">
    <source>
        <dbReference type="ARBA" id="ARBA00004126"/>
    </source>
</evidence>
<dbReference type="InterPro" id="IPR018892">
    <property type="entry name" value="Retro-transposon_transp_CS"/>
</dbReference>
<feature type="compositionally biased region" description="Low complexity" evidence="21">
    <location>
        <begin position="1349"/>
        <end position="1364"/>
    </location>
</feature>
<keyword evidence="13" id="KW-0906">Nuclear pore complex</keyword>
<feature type="compositionally biased region" description="Basic and acidic residues" evidence="21">
    <location>
        <begin position="61"/>
        <end position="102"/>
    </location>
</feature>
<evidence type="ECO:0000256" key="7">
    <source>
        <dbReference type="ARBA" id="ARBA00022771"/>
    </source>
</evidence>
<comment type="subcellular location">
    <subcellularLocation>
        <location evidence="2">Nucleus membrane</location>
    </subcellularLocation>
    <subcellularLocation>
        <location evidence="3">Nucleus</location>
        <location evidence="3">Nuclear pore complex</location>
    </subcellularLocation>
</comment>
<reference evidence="24" key="1">
    <citation type="submission" date="2025-08" db="UniProtKB">
        <authorList>
            <consortium name="RefSeq"/>
        </authorList>
    </citation>
    <scope>IDENTIFICATION</scope>
</reference>
<feature type="compositionally biased region" description="Polar residues" evidence="21">
    <location>
        <begin position="322"/>
        <end position="333"/>
    </location>
</feature>
<comment type="similarity">
    <text evidence="16">Belongs to the NUP153 family.</text>
</comment>
<feature type="compositionally biased region" description="Basic and acidic residues" evidence="21">
    <location>
        <begin position="389"/>
        <end position="405"/>
    </location>
</feature>
<dbReference type="FunCoup" id="A0A6P7YR65">
    <property type="interactions" value="4047"/>
</dbReference>
<evidence type="ECO:0000256" key="13">
    <source>
        <dbReference type="ARBA" id="ARBA00023132"/>
    </source>
</evidence>
<feature type="compositionally biased region" description="Low complexity" evidence="21">
    <location>
        <begin position="1035"/>
        <end position="1045"/>
    </location>
</feature>
<feature type="region of interest" description="Disordered" evidence="21">
    <location>
        <begin position="61"/>
        <end position="109"/>
    </location>
</feature>
<sequence length="1505" mass="155665">MAAAAGGGKIRTRRYHIAAKPYAKSKQGLISRVTDTVKSIVPGWLQKYFNKSEDGCVDARETKETTEESREVDLCHTHAGDGDPAPLHDGRVTPEPETDHIAEPSTSRSALNYSDVLTRPSLHRTHLNFTMSDPPALHCQPSTSSAFPIGSSGFSLVKEIKDSASQHDDDNISTTSGFSSRASDKDVAVSKSVAGPSLWSAEIDRSHSFSQHNSTSCRKPPAFNPSAFVTLSPSLGNAVILKNSQLGDSPFYPGKTTYGGAAATRTSKIRSTPYQAPLRRQVKAKQASTQTYGVTSSTARRILQSLEKMSSPLADAKRIPSVGSSPLSPTLEQRSLDITDFQARKRKVDAQYPPVQKLTTPKVLSIPSNRSMYIKPSLTPAAPPSKSSRRAEGKRREAREKDRALEPQLEPAESISYPRFSTPAANGLSTGGGKMRRERGTHYVSKGDLEDEEVSIPELPKISLPISSTALPSFSFKFSSNPLLTAKLTSSLAQPVVNKVQPNTSSSSSPVFTFSSPIVKSTKTDVLPVGQAKGFTFSAPAVKSSSVSTPASKPVPVMSNSPAKETVTMNSTSNKKDNLETFEGPFRPARSLKEGSVLDFLKSPDFLSTKMTSHAVEKPAAVSTSPANPAANRSFSVCGAGFGEHLKPAPGQWQCSACLVQNKVTDSKCVACQTTKAPSAEATKQTDSANKGSTAKSTSVAAAGTQGFGDRFKPVVGSWDCDTCLVHNKAKATKCVACETPKPGTGVKLALPSSVATSQASVLSCAHSLTSSAQNTAPLGFGDKFKKPPGAWNCTVCLVQNKAEDSKCVACLSEKPGSSTSVAASSTNITTTTTRTAAITTTSISASSTEQLGFGDKFKKPEGSWDCSTCLVQNKSDASKCVACAGPKPGTSAEFKGFGSSAAATSTFKFGLQSTATSISSKTGESQTGIKSQEPESFKFGISSSDLESRKSVSSGGFSFSNSTAGFKFGVSSSSDSKPEESTINSAGTITSSSDFSFGLPVSSSKPLPSLPSSVTFTVGTSGVGQQDEKKEAKSTSGFSFSTSTSTAPVLAEGTLGAGGFKGSIGLKKHDTPASTSFSFPKGEKKDNGQVAGWGSETAFGKPETGSEQASSSPFALPQAEGKQESLCTSVSVFGKKVESTEPKSLFQFGKAELAKEESIARPTFNFSVGKSTENKETEPPAKSMFMFGQSTDQGAIKPAFSFLSSGSSGTSVSSTAAGTGSIFGNSSSASSSAAGTFMFGQTGSSNTSSSAFNSSTELSVPQNFTFTPIENKPPAAPSAASGAGTMPAPTPFVFGVGNGSSNNNSSSNSAISGFNFGATTTASSTGTTSSPFLFGSGSSAGGPRFGASQTSSFGQSQSSGQTSIPAFGASSSSSSSSFFPTNSQPAPTFGTLSSGSQPPAFGQQVSQPPAFGSSTAPPAAGAGFHFGGNTSFNFSSGNPSGGIFTFGSNAGSAASVATQPPASSAFTFNQPQGFTVGSNGKNMFSASGSSVSNRKIKTAIRRRK</sequence>
<keyword evidence="23" id="KW-1185">Reference proteome</keyword>
<dbReference type="SUPFAM" id="SSF90209">
    <property type="entry name" value="Ran binding protein zinc finger-like"/>
    <property type="match status" value="4"/>
</dbReference>
<dbReference type="InterPro" id="IPR001876">
    <property type="entry name" value="Znf_RanBP2"/>
</dbReference>
<evidence type="ECO:0000256" key="16">
    <source>
        <dbReference type="ARBA" id="ARBA00060842"/>
    </source>
</evidence>
<evidence type="ECO:0000256" key="14">
    <source>
        <dbReference type="ARBA" id="ARBA00023136"/>
    </source>
</evidence>
<evidence type="ECO:0000256" key="8">
    <source>
        <dbReference type="ARBA" id="ARBA00022816"/>
    </source>
</evidence>
<dbReference type="PROSITE" id="PS01358">
    <property type="entry name" value="ZF_RANBP2_1"/>
    <property type="match status" value="4"/>
</dbReference>
<evidence type="ECO:0000256" key="21">
    <source>
        <dbReference type="SAM" id="MobiDB-lite"/>
    </source>
</evidence>
<dbReference type="Pfam" id="PF00641">
    <property type="entry name" value="Zn_ribbon_RanBP"/>
    <property type="match status" value="4"/>
</dbReference>
<comment type="cofactor">
    <cofactor evidence="1">
        <name>Zn(2+)</name>
        <dbReference type="ChEBI" id="CHEBI:29105"/>
    </cofactor>
</comment>
<evidence type="ECO:0000256" key="20">
    <source>
        <dbReference type="PROSITE-ProRule" id="PRU00322"/>
    </source>
</evidence>
<evidence type="ECO:0000256" key="19">
    <source>
        <dbReference type="ARBA" id="ARBA00079437"/>
    </source>
</evidence>
<dbReference type="Proteomes" id="UP000515156">
    <property type="component" value="Chromosome 1"/>
</dbReference>
<keyword evidence="11" id="KW-0811">Translocation</keyword>
<dbReference type="Pfam" id="PF08604">
    <property type="entry name" value="Nup153"/>
    <property type="match status" value="1"/>
</dbReference>